<dbReference type="AlphaFoldDB" id="A0A382L796"/>
<feature type="non-terminal residue" evidence="1">
    <location>
        <position position="1"/>
    </location>
</feature>
<evidence type="ECO:0000313" key="1">
    <source>
        <dbReference type="EMBL" id="SVC30887.1"/>
    </source>
</evidence>
<gene>
    <name evidence="1" type="ORF">METZ01_LOCUS283741</name>
</gene>
<accession>A0A382L796</accession>
<name>A0A382L796_9ZZZZ</name>
<reference evidence="1" key="1">
    <citation type="submission" date="2018-05" db="EMBL/GenBank/DDBJ databases">
        <authorList>
            <person name="Lanie J.A."/>
            <person name="Ng W.-L."/>
            <person name="Kazmierczak K.M."/>
            <person name="Andrzejewski T.M."/>
            <person name="Davidsen T.M."/>
            <person name="Wayne K.J."/>
            <person name="Tettelin H."/>
            <person name="Glass J.I."/>
            <person name="Rusch D."/>
            <person name="Podicherti R."/>
            <person name="Tsui H.-C.T."/>
            <person name="Winkler M.E."/>
        </authorList>
    </citation>
    <scope>NUCLEOTIDE SEQUENCE</scope>
</reference>
<protein>
    <submittedName>
        <fullName evidence="1">Uncharacterized protein</fullName>
    </submittedName>
</protein>
<sequence>VLTQAWRFDVVSGNGIVRFVMS</sequence>
<dbReference type="EMBL" id="UINC01084334">
    <property type="protein sequence ID" value="SVC30887.1"/>
    <property type="molecule type" value="Genomic_DNA"/>
</dbReference>
<organism evidence="1">
    <name type="scientific">marine metagenome</name>
    <dbReference type="NCBI Taxonomy" id="408172"/>
    <lineage>
        <taxon>unclassified sequences</taxon>
        <taxon>metagenomes</taxon>
        <taxon>ecological metagenomes</taxon>
    </lineage>
</organism>
<proteinExistence type="predicted"/>